<protein>
    <submittedName>
        <fullName evidence="1">Uncharacterized protein</fullName>
    </submittedName>
</protein>
<gene>
    <name evidence="1" type="ORF">EGYM00392_LOCUS28037</name>
</gene>
<dbReference type="AlphaFoldDB" id="A0A7S1NFR2"/>
<organism evidence="1">
    <name type="scientific">Eutreptiella gymnastica</name>
    <dbReference type="NCBI Taxonomy" id="73025"/>
    <lineage>
        <taxon>Eukaryota</taxon>
        <taxon>Discoba</taxon>
        <taxon>Euglenozoa</taxon>
        <taxon>Euglenida</taxon>
        <taxon>Spirocuta</taxon>
        <taxon>Euglenophyceae</taxon>
        <taxon>Eutreptiales</taxon>
        <taxon>Eutreptiaceae</taxon>
        <taxon>Eutreptiella</taxon>
    </lineage>
</organism>
<evidence type="ECO:0000313" key="1">
    <source>
        <dbReference type="EMBL" id="CAD9016928.1"/>
    </source>
</evidence>
<sequence>MAPLAARYFAGALHGLEPIVRSAPLAMARTEGQLSWLVGRTVAEEGHNSWDVDLVFALIYEKCDLCPPLLEVLKEIGAFLQEMHVSDSQRLCVLDSTENDFPIDLFPPEQFPDVFRLPITSTLNLPPLPRL</sequence>
<accession>A0A7S1NFR2</accession>
<name>A0A7S1NFR2_9EUGL</name>
<reference evidence="1" key="1">
    <citation type="submission" date="2021-01" db="EMBL/GenBank/DDBJ databases">
        <authorList>
            <person name="Corre E."/>
            <person name="Pelletier E."/>
            <person name="Niang G."/>
            <person name="Scheremetjew M."/>
            <person name="Finn R."/>
            <person name="Kale V."/>
            <person name="Holt S."/>
            <person name="Cochrane G."/>
            <person name="Meng A."/>
            <person name="Brown T."/>
            <person name="Cohen L."/>
        </authorList>
    </citation>
    <scope>NUCLEOTIDE SEQUENCE</scope>
    <source>
        <strain evidence="1">NIES-381</strain>
    </source>
</reference>
<proteinExistence type="predicted"/>
<dbReference type="EMBL" id="HBGA01075189">
    <property type="protein sequence ID" value="CAD9016928.1"/>
    <property type="molecule type" value="Transcribed_RNA"/>
</dbReference>